<dbReference type="Pfam" id="PF12710">
    <property type="entry name" value="HAD"/>
    <property type="match status" value="1"/>
</dbReference>
<evidence type="ECO:0000256" key="5">
    <source>
        <dbReference type="ARBA" id="ARBA00022605"/>
    </source>
</evidence>
<protein>
    <recommendedName>
        <fullName evidence="4">phosphoserine phosphatase</fullName>
        <ecNumber evidence="4">3.1.3.3</ecNumber>
    </recommendedName>
    <alternativeName>
        <fullName evidence="10">O-phosphoserine phosphohydrolase</fullName>
    </alternativeName>
</protein>
<dbReference type="EMBL" id="RZNC01000003">
    <property type="protein sequence ID" value="RWZ61335.1"/>
    <property type="molecule type" value="Genomic_DNA"/>
</dbReference>
<evidence type="ECO:0000256" key="3">
    <source>
        <dbReference type="ARBA" id="ARBA00009184"/>
    </source>
</evidence>
<keyword evidence="6" id="KW-0479">Metal-binding</keyword>
<dbReference type="GO" id="GO:0036424">
    <property type="term" value="F:L-phosphoserine phosphatase activity"/>
    <property type="evidence" value="ECO:0007669"/>
    <property type="project" value="InterPro"/>
</dbReference>
<gene>
    <name evidence="14" type="primary">serB</name>
    <name evidence="14" type="ORF">ELQ92_10040</name>
</gene>
<evidence type="ECO:0000313" key="14">
    <source>
        <dbReference type="EMBL" id="RWZ61335.1"/>
    </source>
</evidence>
<comment type="catalytic activity">
    <reaction evidence="12">
        <text>O-phospho-D-serine + H2O = D-serine + phosphate</text>
        <dbReference type="Rhea" id="RHEA:24873"/>
        <dbReference type="ChEBI" id="CHEBI:15377"/>
        <dbReference type="ChEBI" id="CHEBI:35247"/>
        <dbReference type="ChEBI" id="CHEBI:43474"/>
        <dbReference type="ChEBI" id="CHEBI:58680"/>
        <dbReference type="EC" id="3.1.3.3"/>
    </reaction>
</comment>
<evidence type="ECO:0000256" key="1">
    <source>
        <dbReference type="ARBA" id="ARBA00001946"/>
    </source>
</evidence>
<evidence type="ECO:0000256" key="11">
    <source>
        <dbReference type="ARBA" id="ARBA00048138"/>
    </source>
</evidence>
<evidence type="ECO:0000256" key="13">
    <source>
        <dbReference type="PIRSR" id="PIRSR604469-1"/>
    </source>
</evidence>
<evidence type="ECO:0000256" key="10">
    <source>
        <dbReference type="ARBA" id="ARBA00031693"/>
    </source>
</evidence>
<name>A0A444QBB1_9MICO</name>
<dbReference type="NCBIfam" id="TIGR00338">
    <property type="entry name" value="serB"/>
    <property type="match status" value="1"/>
</dbReference>
<dbReference type="InterPro" id="IPR050582">
    <property type="entry name" value="HAD-like_SerB"/>
</dbReference>
<feature type="active site" description="Proton donor" evidence="13">
    <location>
        <position position="21"/>
    </location>
</feature>
<evidence type="ECO:0000256" key="6">
    <source>
        <dbReference type="ARBA" id="ARBA00022723"/>
    </source>
</evidence>
<dbReference type="GO" id="GO:0005737">
    <property type="term" value="C:cytoplasm"/>
    <property type="evidence" value="ECO:0007669"/>
    <property type="project" value="TreeGrafter"/>
</dbReference>
<dbReference type="SFLD" id="SFLDG01136">
    <property type="entry name" value="C1.6:_Phosphoserine_Phosphatas"/>
    <property type="match status" value="1"/>
</dbReference>
<feature type="active site" description="Nucleophile" evidence="13">
    <location>
        <position position="19"/>
    </location>
</feature>
<dbReference type="OrthoDB" id="9792539at2"/>
<dbReference type="Gene3D" id="3.40.50.1000">
    <property type="entry name" value="HAD superfamily/HAD-like"/>
    <property type="match status" value="1"/>
</dbReference>
<dbReference type="PANTHER" id="PTHR43344">
    <property type="entry name" value="PHOSPHOSERINE PHOSPHATASE"/>
    <property type="match status" value="1"/>
</dbReference>
<dbReference type="Proteomes" id="UP000288603">
    <property type="component" value="Unassembled WGS sequence"/>
</dbReference>
<dbReference type="SFLD" id="SFLDF00029">
    <property type="entry name" value="phosphoserine_phosphatase"/>
    <property type="match status" value="1"/>
</dbReference>
<evidence type="ECO:0000256" key="8">
    <source>
        <dbReference type="ARBA" id="ARBA00022842"/>
    </source>
</evidence>
<evidence type="ECO:0000256" key="2">
    <source>
        <dbReference type="ARBA" id="ARBA00005135"/>
    </source>
</evidence>
<dbReference type="SUPFAM" id="SSF56784">
    <property type="entry name" value="HAD-like"/>
    <property type="match status" value="1"/>
</dbReference>
<keyword evidence="15" id="KW-1185">Reference proteome</keyword>
<dbReference type="InterPro" id="IPR023214">
    <property type="entry name" value="HAD_sf"/>
</dbReference>
<reference evidence="14 15" key="1">
    <citation type="submission" date="2018-12" db="EMBL/GenBank/DDBJ databases">
        <authorList>
            <person name="Li F."/>
        </authorList>
    </citation>
    <scope>NUCLEOTIDE SEQUENCE [LARGE SCALE GENOMIC DNA]</scope>
    <source>
        <strain evidence="14 15">8H24J-4-2</strain>
    </source>
</reference>
<evidence type="ECO:0000256" key="9">
    <source>
        <dbReference type="ARBA" id="ARBA00023299"/>
    </source>
</evidence>
<accession>A0A444QBB1</accession>
<comment type="pathway">
    <text evidence="2">Amino-acid biosynthesis; L-serine biosynthesis; L-serine from 3-phospho-D-glycerate: step 3/3.</text>
</comment>
<evidence type="ECO:0000313" key="15">
    <source>
        <dbReference type="Proteomes" id="UP000288603"/>
    </source>
</evidence>
<keyword evidence="8" id="KW-0460">Magnesium</keyword>
<comment type="caution">
    <text evidence="14">The sequence shown here is derived from an EMBL/GenBank/DDBJ whole genome shotgun (WGS) entry which is preliminary data.</text>
</comment>
<comment type="catalytic activity">
    <reaction evidence="11">
        <text>O-phospho-L-serine + H2O = L-serine + phosphate</text>
        <dbReference type="Rhea" id="RHEA:21208"/>
        <dbReference type="ChEBI" id="CHEBI:15377"/>
        <dbReference type="ChEBI" id="CHEBI:33384"/>
        <dbReference type="ChEBI" id="CHEBI:43474"/>
        <dbReference type="ChEBI" id="CHEBI:57524"/>
        <dbReference type="EC" id="3.1.3.3"/>
    </reaction>
</comment>
<dbReference type="RefSeq" id="WP_128498829.1">
    <property type="nucleotide sequence ID" value="NZ_RZNC01000003.1"/>
</dbReference>
<dbReference type="NCBIfam" id="TIGR01488">
    <property type="entry name" value="HAD-SF-IB"/>
    <property type="match status" value="1"/>
</dbReference>
<dbReference type="AlphaFoldDB" id="A0A444QBB1"/>
<dbReference type="SFLD" id="SFLDG01137">
    <property type="entry name" value="C1.6.1:_Phosphoserine_Phosphat"/>
    <property type="match status" value="1"/>
</dbReference>
<organism evidence="14 15">
    <name type="scientific">Labedella populi</name>
    <dbReference type="NCBI Taxonomy" id="2498850"/>
    <lineage>
        <taxon>Bacteria</taxon>
        <taxon>Bacillati</taxon>
        <taxon>Actinomycetota</taxon>
        <taxon>Actinomycetes</taxon>
        <taxon>Micrococcales</taxon>
        <taxon>Microbacteriaceae</taxon>
        <taxon>Labedella</taxon>
    </lineage>
</organism>
<proteinExistence type="inferred from homology"/>
<dbReference type="PANTHER" id="PTHR43344:SF2">
    <property type="entry name" value="PHOSPHOSERINE PHOSPHATASE"/>
    <property type="match status" value="1"/>
</dbReference>
<dbReference type="InterPro" id="IPR004469">
    <property type="entry name" value="PSP"/>
</dbReference>
<dbReference type="GO" id="GO:0006564">
    <property type="term" value="P:L-serine biosynthetic process"/>
    <property type="evidence" value="ECO:0007669"/>
    <property type="project" value="UniProtKB-KW"/>
</dbReference>
<keyword evidence="9" id="KW-0718">Serine biosynthesis</keyword>
<comment type="similarity">
    <text evidence="3">Belongs to the HAD-like hydrolase superfamily. SerB family.</text>
</comment>
<dbReference type="UniPathway" id="UPA00135">
    <property type="reaction ID" value="UER00198"/>
</dbReference>
<evidence type="ECO:0000256" key="4">
    <source>
        <dbReference type="ARBA" id="ARBA00012640"/>
    </source>
</evidence>
<dbReference type="EC" id="3.1.3.3" evidence="4"/>
<dbReference type="InterPro" id="IPR036412">
    <property type="entry name" value="HAD-like_sf"/>
</dbReference>
<comment type="cofactor">
    <cofactor evidence="1">
        <name>Mg(2+)</name>
        <dbReference type="ChEBI" id="CHEBI:18420"/>
    </cofactor>
</comment>
<dbReference type="GO" id="GO:0000287">
    <property type="term" value="F:magnesium ion binding"/>
    <property type="evidence" value="ECO:0007669"/>
    <property type="project" value="TreeGrafter"/>
</dbReference>
<evidence type="ECO:0000256" key="12">
    <source>
        <dbReference type="ARBA" id="ARBA00048523"/>
    </source>
</evidence>
<dbReference type="SFLD" id="SFLDS00003">
    <property type="entry name" value="Haloacid_Dehalogenase"/>
    <property type="match status" value="1"/>
</dbReference>
<evidence type="ECO:0000256" key="7">
    <source>
        <dbReference type="ARBA" id="ARBA00022801"/>
    </source>
</evidence>
<keyword evidence="5" id="KW-0028">Amino-acid biosynthesis</keyword>
<sequence length="223" mass="23117">MTAVPSADAPTPAFLVVLDVDSTLIENEAIELLAEEAGTVDHVARVTERAMRGELDFSASLIERVATLEGLTVGVFDRVAPRIVVTTGVAELVAGVHTAGGAVCVVSGGFHELLDPLASRLGLDDWKANRLATDEGALTGRVDGPIVDAEAKAVALRGWASRWGIPLERTVAIGDGANDLRMMAAAGLGVAFDAKPAVRAAADVVLRDRDLSAVLPLLGLPRA</sequence>
<keyword evidence="7 14" id="KW-0378">Hydrolase</keyword>